<reference evidence="3 4" key="2">
    <citation type="submission" date="2024-07" db="EMBL/GenBank/DDBJ databases">
        <authorList>
            <person name="Akdeniz Z."/>
        </authorList>
    </citation>
    <scope>NUCLEOTIDE SEQUENCE [LARGE SCALE GENOMIC DNA]</scope>
</reference>
<dbReference type="Proteomes" id="UP001642409">
    <property type="component" value="Unassembled WGS sequence"/>
</dbReference>
<dbReference type="EMBL" id="CAXDID020000007">
    <property type="protein sequence ID" value="CAL5977122.1"/>
    <property type="molecule type" value="Genomic_DNA"/>
</dbReference>
<evidence type="ECO:0000313" key="3">
    <source>
        <dbReference type="EMBL" id="CAL5977122.1"/>
    </source>
</evidence>
<feature type="compositionally biased region" description="Acidic residues" evidence="1">
    <location>
        <begin position="174"/>
        <end position="206"/>
    </location>
</feature>
<proteinExistence type="predicted"/>
<reference evidence="2" key="1">
    <citation type="submission" date="2023-06" db="EMBL/GenBank/DDBJ databases">
        <authorList>
            <person name="Kurt Z."/>
        </authorList>
    </citation>
    <scope>NUCLEOTIDE SEQUENCE</scope>
</reference>
<dbReference type="AlphaFoldDB" id="A0AA86QMK2"/>
<accession>A0AA86QMK2</accession>
<protein>
    <submittedName>
        <fullName evidence="3">Hypothetical_protein</fullName>
    </submittedName>
</protein>
<keyword evidence="4" id="KW-1185">Reference proteome</keyword>
<evidence type="ECO:0000313" key="4">
    <source>
        <dbReference type="Proteomes" id="UP001642409"/>
    </source>
</evidence>
<evidence type="ECO:0000313" key="2">
    <source>
        <dbReference type="EMBL" id="CAI9962429.1"/>
    </source>
</evidence>
<comment type="caution">
    <text evidence="2">The sequence shown here is derived from an EMBL/GenBank/DDBJ whole genome shotgun (WGS) entry which is preliminary data.</text>
</comment>
<feature type="region of interest" description="Disordered" evidence="1">
    <location>
        <begin position="173"/>
        <end position="206"/>
    </location>
</feature>
<evidence type="ECO:0000256" key="1">
    <source>
        <dbReference type="SAM" id="MobiDB-lite"/>
    </source>
</evidence>
<dbReference type="EMBL" id="CATOUU010000952">
    <property type="protein sequence ID" value="CAI9962429.1"/>
    <property type="molecule type" value="Genomic_DNA"/>
</dbReference>
<name>A0AA86QMK2_9EUKA</name>
<gene>
    <name evidence="3" type="ORF">HINF_LOCUS4158</name>
    <name evidence="2" type="ORF">HINF_LOCUS50074</name>
</gene>
<sequence>MKYNICIKGELQSMPANTPVRETAQKYSQQLFTQYIRRILSVAYKPFSEHTEFASTIPEVLQEILDYFSYEDISIDELAGYIIDEVDVDFDYTFSASDGYKIAEWIFEGFFRFQAGDYQLLEDAEDQCELLNIWAAQKIDIKFKTEKAQAVEAAENEEHEHQCGCNCGCHGDENSSETYEEEEQEEVNEQEQDQEVSDFDDGVYEM</sequence>
<organism evidence="2">
    <name type="scientific">Hexamita inflata</name>
    <dbReference type="NCBI Taxonomy" id="28002"/>
    <lineage>
        <taxon>Eukaryota</taxon>
        <taxon>Metamonada</taxon>
        <taxon>Diplomonadida</taxon>
        <taxon>Hexamitidae</taxon>
        <taxon>Hexamitinae</taxon>
        <taxon>Hexamita</taxon>
    </lineage>
</organism>